<dbReference type="RefSeq" id="WP_349182725.1">
    <property type="nucleotide sequence ID" value="NZ_JBBNGS010000012.1"/>
</dbReference>
<evidence type="ECO:0000256" key="1">
    <source>
        <dbReference type="SAM" id="MobiDB-lite"/>
    </source>
</evidence>
<dbReference type="Gene3D" id="2.30.30.240">
    <property type="entry name" value="PRC-barrel domain"/>
    <property type="match status" value="1"/>
</dbReference>
<sequence length="357" mass="37567">MAKIDAYQGVRVFLTKKARKDKKNPDAPAEKLSKLGKIHMAVFAPNGRQLVGFLVARPDVVGMVKREDAFLAWDSFEPCERGVVVTRPDDGLDDAARKRLGLDWDKCIMWAGMDARTRSGKVLGYVNNVEFDLKTGRAKTFYIGDGGMARALVGSFEIPAEMVIGYSAADQFMVVSDDAENLAVDGGVAAKAGEAWASAKVKGAEVGHKAGAAASEAVDKGSFQVGRLIGKAKRAIADATAEEPQPADPAEIPAADVSVSAPTGTLRASEGERAANGEPVTYVPAPQTTAAQTADAAPKADAPARPKVKKPTEAQKAAAKKKAAQASNDAARMVGKGLGRMGKMFGSFKEEFDKASK</sequence>
<keyword evidence="3" id="KW-1185">Reference proteome</keyword>
<feature type="compositionally biased region" description="Low complexity" evidence="1">
    <location>
        <begin position="279"/>
        <end position="305"/>
    </location>
</feature>
<dbReference type="SUPFAM" id="SSF50346">
    <property type="entry name" value="PRC-barrel domain"/>
    <property type="match status" value="1"/>
</dbReference>
<accession>A0ABV1IJ65</accession>
<evidence type="ECO:0000313" key="2">
    <source>
        <dbReference type="EMBL" id="MEQ2638101.1"/>
    </source>
</evidence>
<feature type="region of interest" description="Disordered" evidence="1">
    <location>
        <begin position="239"/>
        <end position="331"/>
    </location>
</feature>
<name>A0ABV1IJ65_9ACTN</name>
<dbReference type="EMBL" id="JBBNGS010000012">
    <property type="protein sequence ID" value="MEQ2638101.1"/>
    <property type="molecule type" value="Genomic_DNA"/>
</dbReference>
<reference evidence="2 3" key="1">
    <citation type="submission" date="2024-04" db="EMBL/GenBank/DDBJ databases">
        <title>Human intestinal bacterial collection.</title>
        <authorList>
            <person name="Pauvert C."/>
            <person name="Hitch T.C.A."/>
            <person name="Clavel T."/>
        </authorList>
    </citation>
    <scope>NUCLEOTIDE SEQUENCE [LARGE SCALE GENOMIC DNA]</scope>
    <source>
        <strain evidence="2 3">CLA-AA-H197</strain>
    </source>
</reference>
<gene>
    <name evidence="2" type="ORF">AAAT05_07095</name>
</gene>
<proteinExistence type="predicted"/>
<dbReference type="InterPro" id="IPR011033">
    <property type="entry name" value="PRC_barrel-like_sf"/>
</dbReference>
<dbReference type="Proteomes" id="UP001478817">
    <property type="component" value="Unassembled WGS sequence"/>
</dbReference>
<protein>
    <submittedName>
        <fullName evidence="2">PRC-barrel domain containing protein</fullName>
    </submittedName>
</protein>
<organism evidence="2 3">
    <name type="scientific">Paratractidigestivibacter faecalis</name>
    <dbReference type="NCBI Taxonomy" id="2292441"/>
    <lineage>
        <taxon>Bacteria</taxon>
        <taxon>Bacillati</taxon>
        <taxon>Actinomycetota</taxon>
        <taxon>Coriobacteriia</taxon>
        <taxon>Coriobacteriales</taxon>
        <taxon>Atopobiaceae</taxon>
        <taxon>Paratractidigestivibacter</taxon>
    </lineage>
</organism>
<comment type="caution">
    <text evidence="2">The sequence shown here is derived from an EMBL/GenBank/DDBJ whole genome shotgun (WGS) entry which is preliminary data.</text>
</comment>
<evidence type="ECO:0000313" key="3">
    <source>
        <dbReference type="Proteomes" id="UP001478817"/>
    </source>
</evidence>